<dbReference type="Pfam" id="PF05043">
    <property type="entry name" value="Mga"/>
    <property type="match status" value="1"/>
</dbReference>
<dbReference type="PROSITE" id="PS51094">
    <property type="entry name" value="PTS_EIIA_TYPE_2"/>
    <property type="match status" value="1"/>
</dbReference>
<dbReference type="InterPro" id="IPR002178">
    <property type="entry name" value="PTS_EIIA_type-2_dom"/>
</dbReference>
<evidence type="ECO:0000256" key="4">
    <source>
        <dbReference type="ARBA" id="ARBA00023159"/>
    </source>
</evidence>
<keyword evidence="2" id="KW-0677">Repeat</keyword>
<dbReference type="InterPro" id="IPR036388">
    <property type="entry name" value="WH-like_DNA-bd_sf"/>
</dbReference>
<dbReference type="InterPro" id="IPR050661">
    <property type="entry name" value="BglG_antiterminators"/>
</dbReference>
<gene>
    <name evidence="9" type="ORF">ICC18_14510</name>
</gene>
<dbReference type="InterPro" id="IPR036634">
    <property type="entry name" value="PRD_sf"/>
</dbReference>
<evidence type="ECO:0000256" key="1">
    <source>
        <dbReference type="ARBA" id="ARBA00022679"/>
    </source>
</evidence>
<feature type="domain" description="PTS EIIB type-2" evidence="7">
    <location>
        <begin position="431"/>
        <end position="522"/>
    </location>
</feature>
<dbReference type="InterPro" id="IPR016152">
    <property type="entry name" value="PTrfase/Anion_transptr"/>
</dbReference>
<comment type="caution">
    <text evidence="9">The sequence shown here is derived from an EMBL/GenBank/DDBJ whole genome shotgun (WGS) entry which is preliminary data.</text>
</comment>
<evidence type="ECO:0000313" key="9">
    <source>
        <dbReference type="EMBL" id="MBD0381335.1"/>
    </source>
</evidence>
<keyword evidence="3" id="KW-0805">Transcription regulation</keyword>
<organism evidence="9 10">
    <name type="scientific">Paenibacillus sedimenti</name>
    <dbReference type="NCBI Taxonomy" id="2770274"/>
    <lineage>
        <taxon>Bacteria</taxon>
        <taxon>Bacillati</taxon>
        <taxon>Bacillota</taxon>
        <taxon>Bacilli</taxon>
        <taxon>Bacillales</taxon>
        <taxon>Paenibacillaceae</taxon>
        <taxon>Paenibacillus</taxon>
    </lineage>
</organism>
<feature type="domain" description="PRD" evidence="8">
    <location>
        <begin position="209"/>
        <end position="314"/>
    </location>
</feature>
<dbReference type="InterPro" id="IPR036095">
    <property type="entry name" value="PTS_EIIB-like_sf"/>
</dbReference>
<dbReference type="AlphaFoldDB" id="A0A926KSQ9"/>
<dbReference type="GO" id="GO:0006355">
    <property type="term" value="P:regulation of DNA-templated transcription"/>
    <property type="evidence" value="ECO:0007669"/>
    <property type="project" value="InterPro"/>
</dbReference>
<dbReference type="GO" id="GO:0008982">
    <property type="term" value="F:protein-N(PI)-phosphohistidine-sugar phosphotransferase activity"/>
    <property type="evidence" value="ECO:0007669"/>
    <property type="project" value="InterPro"/>
</dbReference>
<dbReference type="Gene3D" id="3.40.50.2300">
    <property type="match status" value="1"/>
</dbReference>
<reference evidence="9" key="1">
    <citation type="submission" date="2020-09" db="EMBL/GenBank/DDBJ databases">
        <title>Draft Genome Sequence of Paenibacillus sp. WST5.</title>
        <authorList>
            <person name="Bao Z."/>
        </authorList>
    </citation>
    <scope>NUCLEOTIDE SEQUENCE</scope>
    <source>
        <strain evidence="9">WST5</strain>
    </source>
</reference>
<dbReference type="Gene3D" id="1.10.1790.10">
    <property type="entry name" value="PRD domain"/>
    <property type="match status" value="2"/>
</dbReference>
<evidence type="ECO:0000256" key="2">
    <source>
        <dbReference type="ARBA" id="ARBA00022737"/>
    </source>
</evidence>
<dbReference type="PANTHER" id="PTHR30185">
    <property type="entry name" value="CRYPTIC BETA-GLUCOSIDE BGL OPERON ANTITERMINATOR"/>
    <property type="match status" value="1"/>
</dbReference>
<dbReference type="RefSeq" id="WP_188175123.1">
    <property type="nucleotide sequence ID" value="NZ_JACVVD010000004.1"/>
</dbReference>
<keyword evidence="5" id="KW-0804">Transcription</keyword>
<dbReference type="Pfam" id="PF00359">
    <property type="entry name" value="PTS_EIIA_2"/>
    <property type="match status" value="1"/>
</dbReference>
<protein>
    <submittedName>
        <fullName evidence="9">BglG family transcription antiterminator</fullName>
    </submittedName>
</protein>
<dbReference type="InterPro" id="IPR013196">
    <property type="entry name" value="HTH_11"/>
</dbReference>
<evidence type="ECO:0000259" key="6">
    <source>
        <dbReference type="PROSITE" id="PS51094"/>
    </source>
</evidence>
<keyword evidence="10" id="KW-1185">Reference proteome</keyword>
<feature type="domain" description="PRD" evidence="8">
    <location>
        <begin position="319"/>
        <end position="426"/>
    </location>
</feature>
<dbReference type="SUPFAM" id="SSF63520">
    <property type="entry name" value="PTS-regulatory domain, PRD"/>
    <property type="match status" value="2"/>
</dbReference>
<evidence type="ECO:0000256" key="5">
    <source>
        <dbReference type="ARBA" id="ARBA00023163"/>
    </source>
</evidence>
<dbReference type="SUPFAM" id="SSF52794">
    <property type="entry name" value="PTS system IIB component-like"/>
    <property type="match status" value="1"/>
</dbReference>
<dbReference type="PROSITE" id="PS51099">
    <property type="entry name" value="PTS_EIIB_TYPE_2"/>
    <property type="match status" value="1"/>
</dbReference>
<evidence type="ECO:0000259" key="8">
    <source>
        <dbReference type="PROSITE" id="PS51372"/>
    </source>
</evidence>
<dbReference type="InterPro" id="IPR007737">
    <property type="entry name" value="Mga_HTH"/>
</dbReference>
<dbReference type="SUPFAM" id="SSF46785">
    <property type="entry name" value="Winged helix' DNA-binding domain"/>
    <property type="match status" value="1"/>
</dbReference>
<dbReference type="PANTHER" id="PTHR30185:SF18">
    <property type="entry name" value="TRANSCRIPTIONAL REGULATOR MTLR"/>
    <property type="match status" value="1"/>
</dbReference>
<dbReference type="InterPro" id="IPR036390">
    <property type="entry name" value="WH_DNA-bd_sf"/>
</dbReference>
<evidence type="ECO:0000256" key="3">
    <source>
        <dbReference type="ARBA" id="ARBA00023015"/>
    </source>
</evidence>
<name>A0A926KSQ9_9BACL</name>
<keyword evidence="4" id="KW-0010">Activator</keyword>
<sequence length="709" mass="80849">MKRQGMTFNSRQHQILSLLLHASAPVTLKEISDNLKISIRTIQREIDGLDVRLNQQGLTLSKKSGVGLSIEGTDIARRDFLNQLSVNLSTKIFSPEERQYLLMQMMLSLKEPTKLFYFSSKLEVTEATISNDLDKIEPWFDKHQIKLVRKPGLGVFIEGNETSIRAAIVDLLYKHFSQEQLMEILNSYTFAFSDKFKLELSIHNHLLHFVEPTTISHIENVIKQTEKLHGYEMTDSAYVGFVVHIALAIQRLKSGENISINPDALQKLKETDEFIWALQIAEELSAAVEVGIPESEVGYITMHLLGAQGKRNITLSDKKAYPDIDYYVYPMIRIVEKELKLELEQDQSLIESLSTHLESAIQRLLFNMDIRNPLLNRIRQEYPDVYNATVKAARYLEDQLNCKVPEEEIGYLAMHFGAALVRKRIRPSASYRVLLACASGMGTSRLLGAQIEKNFPHIKIVDTVSILKLEEWTQKKRPIDLIISTVPFQHDDYKVIVVNSFLYEADIELIEGYLQTMPMSSGAAPIETVEIEETVMAVNRYGEAIMIIMEHIYLAEHVQVTTKEDMIRKASVFVGSHLSNSDTIRLQEELTKREQLGGLVLEEDRLAMLHCRSEAIDSLCVCLFLLEQDIDWWVTDHAAQVKAVLLLLAPRTSPKEHIEMVSEISAELIEDEFVQTLLSGESGEVRKRIKALLSRSYMQKVSAEFRGRL</sequence>
<dbReference type="Gene3D" id="3.40.930.10">
    <property type="entry name" value="Mannitol-specific EII, Chain A"/>
    <property type="match status" value="1"/>
</dbReference>
<dbReference type="InterPro" id="IPR013011">
    <property type="entry name" value="PTS_EIIB_2"/>
</dbReference>
<feature type="domain" description="PTS EIIA type-2" evidence="6">
    <location>
        <begin position="545"/>
        <end position="696"/>
    </location>
</feature>
<evidence type="ECO:0000313" key="10">
    <source>
        <dbReference type="Proteomes" id="UP000650466"/>
    </source>
</evidence>
<accession>A0A926KSQ9</accession>
<evidence type="ECO:0000259" key="7">
    <source>
        <dbReference type="PROSITE" id="PS51099"/>
    </source>
</evidence>
<dbReference type="Gene3D" id="1.10.10.10">
    <property type="entry name" value="Winged helix-like DNA-binding domain superfamily/Winged helix DNA-binding domain"/>
    <property type="match status" value="2"/>
</dbReference>
<keyword evidence="1" id="KW-0808">Transferase</keyword>
<dbReference type="GO" id="GO:0009401">
    <property type="term" value="P:phosphoenolpyruvate-dependent sugar phosphotransferase system"/>
    <property type="evidence" value="ECO:0007669"/>
    <property type="project" value="InterPro"/>
</dbReference>
<dbReference type="InterPro" id="IPR011608">
    <property type="entry name" value="PRD"/>
</dbReference>
<dbReference type="Proteomes" id="UP000650466">
    <property type="component" value="Unassembled WGS sequence"/>
</dbReference>
<dbReference type="Pfam" id="PF08279">
    <property type="entry name" value="HTH_11"/>
    <property type="match status" value="1"/>
</dbReference>
<dbReference type="Pfam" id="PF00874">
    <property type="entry name" value="PRD"/>
    <property type="match status" value="2"/>
</dbReference>
<proteinExistence type="predicted"/>
<dbReference type="SUPFAM" id="SSF55804">
    <property type="entry name" value="Phoshotransferase/anion transport protein"/>
    <property type="match status" value="1"/>
</dbReference>
<dbReference type="PROSITE" id="PS51372">
    <property type="entry name" value="PRD_2"/>
    <property type="match status" value="2"/>
</dbReference>
<dbReference type="EMBL" id="JACVVD010000004">
    <property type="protein sequence ID" value="MBD0381335.1"/>
    <property type="molecule type" value="Genomic_DNA"/>
</dbReference>
<dbReference type="CDD" id="cd05568">
    <property type="entry name" value="PTS_IIB_bgl_like"/>
    <property type="match status" value="1"/>
</dbReference>